<feature type="compositionally biased region" description="Low complexity" evidence="1">
    <location>
        <begin position="113"/>
        <end position="139"/>
    </location>
</feature>
<proteinExistence type="predicted"/>
<dbReference type="AlphaFoldDB" id="A0AAU7KUB3"/>
<dbReference type="InterPro" id="IPR038610">
    <property type="entry name" value="FliK-like_C_sf"/>
</dbReference>
<keyword evidence="3" id="KW-0966">Cell projection</keyword>
<feature type="compositionally biased region" description="Polar residues" evidence="1">
    <location>
        <begin position="58"/>
        <end position="67"/>
    </location>
</feature>
<dbReference type="Gene3D" id="3.30.750.140">
    <property type="match status" value="1"/>
</dbReference>
<accession>A0AAU7KUB3</accession>
<protein>
    <submittedName>
        <fullName evidence="3">Flagellar hook-length control protein FliK</fullName>
    </submittedName>
</protein>
<feature type="region of interest" description="Disordered" evidence="1">
    <location>
        <begin position="216"/>
        <end position="269"/>
    </location>
</feature>
<dbReference type="InterPro" id="IPR021136">
    <property type="entry name" value="Flagellar_hook_control-like_C"/>
</dbReference>
<feature type="region of interest" description="Disordered" evidence="1">
    <location>
        <begin position="109"/>
        <end position="139"/>
    </location>
</feature>
<feature type="compositionally biased region" description="Low complexity" evidence="1">
    <location>
        <begin position="242"/>
        <end position="259"/>
    </location>
</feature>
<feature type="region of interest" description="Disordered" evidence="1">
    <location>
        <begin position="352"/>
        <end position="374"/>
    </location>
</feature>
<keyword evidence="3" id="KW-0282">Flagellum</keyword>
<dbReference type="EMBL" id="CP098828">
    <property type="protein sequence ID" value="XBO75082.1"/>
    <property type="molecule type" value="Genomic_DNA"/>
</dbReference>
<evidence type="ECO:0000313" key="3">
    <source>
        <dbReference type="EMBL" id="XBO75082.1"/>
    </source>
</evidence>
<name>A0AAU7KUB3_9GAMM</name>
<reference evidence="3" key="1">
    <citation type="submission" date="2022-06" db="EMBL/GenBank/DDBJ databases">
        <title>A novel DMS-producing enzyme.</title>
        <authorList>
            <person name="Zhang Y."/>
        </authorList>
    </citation>
    <scope>NUCLEOTIDE SEQUENCE</scope>
    <source>
        <strain evidence="3">H10-59</strain>
    </source>
</reference>
<feature type="region of interest" description="Disordered" evidence="1">
    <location>
        <begin position="19"/>
        <end position="83"/>
    </location>
</feature>
<keyword evidence="3" id="KW-0969">Cilium</keyword>
<gene>
    <name evidence="3" type="ORF">NFG57_20160</name>
</gene>
<organism evidence="3">
    <name type="scientific">Halomonas sp. H10-59</name>
    <dbReference type="NCBI Taxonomy" id="2950874"/>
    <lineage>
        <taxon>Bacteria</taxon>
        <taxon>Pseudomonadati</taxon>
        <taxon>Pseudomonadota</taxon>
        <taxon>Gammaproteobacteria</taxon>
        <taxon>Oceanospirillales</taxon>
        <taxon>Halomonadaceae</taxon>
        <taxon>Halomonas</taxon>
    </lineage>
</organism>
<dbReference type="Pfam" id="PF02120">
    <property type="entry name" value="Flg_hook"/>
    <property type="match status" value="1"/>
</dbReference>
<feature type="compositionally biased region" description="Polar residues" evidence="1">
    <location>
        <begin position="216"/>
        <end position="236"/>
    </location>
</feature>
<feature type="domain" description="Flagellar hook-length control protein-like C-terminal" evidence="2">
    <location>
        <begin position="368"/>
        <end position="444"/>
    </location>
</feature>
<dbReference type="RefSeq" id="WP_348815057.1">
    <property type="nucleotide sequence ID" value="NZ_CP098828.1"/>
</dbReference>
<sequence length="451" mass="47385">MSGITPLIDTLLHQVLGKRVDVPPTKDPNAPVQPVDPGRGPGAVHSDSRLDARRPQQAAATTGQRPATPNAEVPTDSDRPASTITRLSAPGARIAELLARFPAPPSALTSTGPLLTASPAQQAPQSASPSTLGATHGAPATTATTATSATAGLATGPSGPAVTILAERLGERVRDSGLFYESHLNRWFHGNLDRAQLAREPQMWRALVFRPMASEANAQTSGHSPASGSGRLSTQAGAMAGQPSAQPSSQPGTQPSSRQNMAPAFPLAPWRSSQPAGYLPSLATTIAADAQGVSSTSDDAAAARREGASPSGVHESLAPLVRHQLEMLATPVLRWEGDVWSGLFMALAIHPPQREPDHQGGGKGRDDSKDEEHAWRTELELELAEHGSLRVSALLGEEHLSLRLATSAEGLRDRLEQGRETLIQRLEGHGFARVELTITDGDSRSAEELPK</sequence>
<evidence type="ECO:0000259" key="2">
    <source>
        <dbReference type="Pfam" id="PF02120"/>
    </source>
</evidence>
<evidence type="ECO:0000256" key="1">
    <source>
        <dbReference type="SAM" id="MobiDB-lite"/>
    </source>
</evidence>